<dbReference type="OrthoDB" id="2191894at2759"/>
<dbReference type="VEuPathDB" id="MicrosporidiaDB:M153_1665400060"/>
<dbReference type="EMBL" id="LGUB01001359">
    <property type="protein sequence ID" value="KRH91953.1"/>
    <property type="molecule type" value="Genomic_DNA"/>
</dbReference>
<comment type="caution">
    <text evidence="1">The sequence shown here is derived from an EMBL/GenBank/DDBJ whole genome shotgun (WGS) entry which is preliminary data.</text>
</comment>
<evidence type="ECO:0000313" key="2">
    <source>
        <dbReference type="Proteomes" id="UP000051530"/>
    </source>
</evidence>
<protein>
    <submittedName>
        <fullName evidence="1">Uncharacterized protein</fullName>
    </submittedName>
</protein>
<gene>
    <name evidence="1" type="ORF">M153_1665400060</name>
</gene>
<proteinExistence type="predicted"/>
<evidence type="ECO:0000313" key="1">
    <source>
        <dbReference type="EMBL" id="KRH91953.1"/>
    </source>
</evidence>
<feature type="non-terminal residue" evidence="1">
    <location>
        <position position="218"/>
    </location>
</feature>
<name>A0A0R0LZ37_9MICR</name>
<dbReference type="Proteomes" id="UP000051530">
    <property type="component" value="Unassembled WGS sequence"/>
</dbReference>
<keyword evidence="2" id="KW-1185">Reference proteome</keyword>
<reference evidence="1 2" key="1">
    <citation type="submission" date="2015-07" db="EMBL/GenBank/DDBJ databases">
        <title>The genome of Pseudoloma neurophilia, a relevant intracellular parasite of the zebrafish.</title>
        <authorList>
            <person name="Ndikumana S."/>
            <person name="Pelin A."/>
            <person name="Sanders J."/>
            <person name="Corradi N."/>
        </authorList>
    </citation>
    <scope>NUCLEOTIDE SEQUENCE [LARGE SCALE GENOMIC DNA]</scope>
    <source>
        <strain evidence="1 2">MK1</strain>
    </source>
</reference>
<organism evidence="1 2">
    <name type="scientific">Pseudoloma neurophilia</name>
    <dbReference type="NCBI Taxonomy" id="146866"/>
    <lineage>
        <taxon>Eukaryota</taxon>
        <taxon>Fungi</taxon>
        <taxon>Fungi incertae sedis</taxon>
        <taxon>Microsporidia</taxon>
        <taxon>Pseudoloma</taxon>
    </lineage>
</organism>
<dbReference type="AlphaFoldDB" id="A0A0R0LZ37"/>
<accession>A0A0R0LZ37</accession>
<sequence length="218" mass="25431">MYISSSSETVDGHLRTSPLLKKKCEFLQKYAKFLNVTETKIYTNKFFLDIPSFINCSFKIDSKSMLNLVQNDTTFQITDSKLILLKSDNRSNFSILTNLTVSEKINITDIEEISLDLDDPLLSIEPRHDFFRFLGQLDIKTTINLKIIDDGTLICKVDDFIKYEYKQTGCKITLKNIENAEIKFKTEEIYFLKDLTDTSIIFCVFDEFFIIYSYEQDT</sequence>